<dbReference type="GO" id="GO:0005794">
    <property type="term" value="C:Golgi apparatus"/>
    <property type="evidence" value="ECO:0007669"/>
    <property type="project" value="TreeGrafter"/>
</dbReference>
<proteinExistence type="predicted"/>
<protein>
    <submittedName>
        <fullName evidence="1">Uncharacterized protein</fullName>
    </submittedName>
</protein>
<reference evidence="1" key="1">
    <citation type="journal article" date="2020" name="Nature">
        <title>Giant virus diversity and host interactions through global metagenomics.</title>
        <authorList>
            <person name="Schulz F."/>
            <person name="Roux S."/>
            <person name="Paez-Espino D."/>
            <person name="Jungbluth S."/>
            <person name="Walsh D.A."/>
            <person name="Denef V.J."/>
            <person name="McMahon K.D."/>
            <person name="Konstantinidis K.T."/>
            <person name="Eloe-Fadrosh E.A."/>
            <person name="Kyrpides N.C."/>
            <person name="Woyke T."/>
        </authorList>
    </citation>
    <scope>NUCLEOTIDE SEQUENCE</scope>
    <source>
        <strain evidence="1">GVMAG-S-1101161-73</strain>
    </source>
</reference>
<dbReference type="AlphaFoldDB" id="A0A6C0AP48"/>
<accession>A0A6C0AP48</accession>
<dbReference type="PANTHER" id="PTHR47032:SF1">
    <property type="entry name" value="UDP-D-XYLOSE:L-FUCOSE ALPHA-1,3-D-XYLOSYLTRANSFERASE-RELATED"/>
    <property type="match status" value="1"/>
</dbReference>
<evidence type="ECO:0000313" key="1">
    <source>
        <dbReference type="EMBL" id="QHS81220.1"/>
    </source>
</evidence>
<dbReference type="InterPro" id="IPR029044">
    <property type="entry name" value="Nucleotide-diphossugar_trans"/>
</dbReference>
<sequence length="739" mass="84500">MQMQTHSPFFPVSPVSPAPPGDYVTVYLRNGLANRIFQILAALGYAERYKKKLILSKTLSREGPKSHELGLFNTIPKIFPTIPIKDIPDYTIIHEKQEMNYSQLPLCNTNVVLYGYFQDGRYFPSKDLIPTIRNTYYPNTYFIHIRAGDYIGCFGLDLVEYHKKCFAELDGATKYVVFSDDNTYADKYMKQFGITYTISDKVEALESLVEMANCAGGICANSTFGWLGGFFQGDQRGKIFMPSVWLKGRDCRGIYPPWATVISIDAPELPFITNTFTGSLKTWQTSKKDTSNLIIQASSSCGGDLWMPFPIGMSWQYVKFFNNNPRWQVGSHNILVLSAISTRTDSRRRPSGINREIIANTLKANGIYNVQLQGDSYFSLLPCYKFVISPEGNGIDCHRHYEALLAGCIPIMEYNEKTQEKYKGLPILYTTDYSEITPQYLEQKYSEMVNATYDFSRLFLSYYSIEQQEEIKKCGTYWVKKVCGQGTEWYSSTPRITWVTIINAGYVDFTKNFIESMKLNKCIFPLTVYCTDQESIDALKGYPVTCVDARPFLKFTMTNALSTWQTIDYKRLVFAKLDSIKYALKEFPESYIGYIDMDIVMLKDPTETIIQTFKKNPTAIFVSQCDEPTPQCSNLNNCQHFCSGVIVFKNVDIVNKLVDYTTNDVIALSGDQHYLLNMANKYNVKHITVDKNIFLNGKYPGVNDDTPLELPSGAELIHYNYLVGDKKITFMKKNNMWYL</sequence>
<dbReference type="EMBL" id="MN740731">
    <property type="protein sequence ID" value="QHS81220.1"/>
    <property type="molecule type" value="Genomic_DNA"/>
</dbReference>
<dbReference type="SUPFAM" id="SSF53448">
    <property type="entry name" value="Nucleotide-diphospho-sugar transferases"/>
    <property type="match status" value="1"/>
</dbReference>
<dbReference type="InterPro" id="IPR052636">
    <property type="entry name" value="UDP-D-xylose:L-fucose_XylT"/>
</dbReference>
<dbReference type="PANTHER" id="PTHR47032">
    <property type="entry name" value="UDP-D-XYLOSE:L-FUCOSE ALPHA-1,3-D-XYLOSYLTRANSFERASE-RELATED"/>
    <property type="match status" value="1"/>
</dbReference>
<name>A0A6C0AP48_9ZZZZ</name>
<dbReference type="GO" id="GO:0016757">
    <property type="term" value="F:glycosyltransferase activity"/>
    <property type="evidence" value="ECO:0007669"/>
    <property type="project" value="TreeGrafter"/>
</dbReference>
<organism evidence="1">
    <name type="scientific">viral metagenome</name>
    <dbReference type="NCBI Taxonomy" id="1070528"/>
    <lineage>
        <taxon>unclassified sequences</taxon>
        <taxon>metagenomes</taxon>
        <taxon>organismal metagenomes</taxon>
    </lineage>
</organism>